<protein>
    <submittedName>
        <fullName evidence="5">11211_t:CDS:1</fullName>
    </submittedName>
</protein>
<evidence type="ECO:0000256" key="3">
    <source>
        <dbReference type="SAM" id="Phobius"/>
    </source>
</evidence>
<dbReference type="PANTHER" id="PTHR31836:SF21">
    <property type="entry name" value="EXPANSIN-LIKE PROTEIN 7"/>
    <property type="match status" value="1"/>
</dbReference>
<evidence type="ECO:0000313" key="6">
    <source>
        <dbReference type="Proteomes" id="UP000789572"/>
    </source>
</evidence>
<sequence>MSTPVRPISDIYTGGRIKRHPSLLKSKPPLPPRTQELRTVIEENDQQPSTASRPALPPRETKTAADFYNSPAKSKSRDKRTDDSTVKKKKRTSLFRMSMTFINGDGSQKNTSDEKDDNVLIPPPELPPRPSVPRSLQKYKRWNRRSSVSPADKALPNLPPPIILGKGSNKFYRKFDAWFAKKCPKVYIYRHALYVGLGLFLLGLFVIIICAAAGSFAKDHENKGANSSGKGGDGDVGTGGLDLTGSGDGTYYDPGIGTGSCGTLHTADEMVAALNAPQYGNYANPNDSPVCGKCVQVTGPKGTVKVKIVDKCPVCKNGDIDLSPAAFDKIADEAVGRVPVTWKG</sequence>
<dbReference type="InterPro" id="IPR009009">
    <property type="entry name" value="RlpA-like_DPBB"/>
</dbReference>
<name>A0A9N8ZFN0_9GLOM</name>
<comment type="caution">
    <text evidence="5">The sequence shown here is derived from an EMBL/GenBank/DDBJ whole genome shotgun (WGS) entry which is preliminary data.</text>
</comment>
<feature type="non-terminal residue" evidence="5">
    <location>
        <position position="344"/>
    </location>
</feature>
<keyword evidence="3" id="KW-0812">Transmembrane</keyword>
<dbReference type="SUPFAM" id="SSF50685">
    <property type="entry name" value="Barwin-like endoglucanases"/>
    <property type="match status" value="1"/>
</dbReference>
<dbReference type="InterPro" id="IPR036908">
    <property type="entry name" value="RlpA-like_sf"/>
</dbReference>
<feature type="transmembrane region" description="Helical" evidence="3">
    <location>
        <begin position="192"/>
        <end position="217"/>
    </location>
</feature>
<keyword evidence="3" id="KW-1133">Transmembrane helix</keyword>
<evidence type="ECO:0000313" key="5">
    <source>
        <dbReference type="EMBL" id="CAG8494706.1"/>
    </source>
</evidence>
<dbReference type="EMBL" id="CAJVPJ010000203">
    <property type="protein sequence ID" value="CAG8494706.1"/>
    <property type="molecule type" value="Genomic_DNA"/>
</dbReference>
<feature type="domain" description="RlpA-like protein double-psi beta-barrel" evidence="4">
    <location>
        <begin position="249"/>
        <end position="341"/>
    </location>
</feature>
<evidence type="ECO:0000256" key="1">
    <source>
        <dbReference type="ARBA" id="ARBA00022729"/>
    </source>
</evidence>
<feature type="region of interest" description="Disordered" evidence="2">
    <location>
        <begin position="1"/>
        <end position="155"/>
    </location>
</feature>
<keyword evidence="6" id="KW-1185">Reference proteome</keyword>
<dbReference type="Proteomes" id="UP000789572">
    <property type="component" value="Unassembled WGS sequence"/>
</dbReference>
<dbReference type="InterPro" id="IPR051477">
    <property type="entry name" value="Expansin_CellWall"/>
</dbReference>
<dbReference type="PANTHER" id="PTHR31836">
    <property type="match status" value="1"/>
</dbReference>
<keyword evidence="1" id="KW-0732">Signal</keyword>
<gene>
    <name evidence="5" type="ORF">POCULU_LOCUS2260</name>
</gene>
<reference evidence="5" key="1">
    <citation type="submission" date="2021-06" db="EMBL/GenBank/DDBJ databases">
        <authorList>
            <person name="Kallberg Y."/>
            <person name="Tangrot J."/>
            <person name="Rosling A."/>
        </authorList>
    </citation>
    <scope>NUCLEOTIDE SEQUENCE</scope>
    <source>
        <strain evidence="5">IA702</strain>
    </source>
</reference>
<organism evidence="5 6">
    <name type="scientific">Paraglomus occultum</name>
    <dbReference type="NCBI Taxonomy" id="144539"/>
    <lineage>
        <taxon>Eukaryota</taxon>
        <taxon>Fungi</taxon>
        <taxon>Fungi incertae sedis</taxon>
        <taxon>Mucoromycota</taxon>
        <taxon>Glomeromycotina</taxon>
        <taxon>Glomeromycetes</taxon>
        <taxon>Paraglomerales</taxon>
        <taxon>Paraglomeraceae</taxon>
        <taxon>Paraglomus</taxon>
    </lineage>
</organism>
<dbReference type="OrthoDB" id="406505at2759"/>
<keyword evidence="3" id="KW-0472">Membrane</keyword>
<dbReference type="Pfam" id="PF03330">
    <property type="entry name" value="DPBB_1"/>
    <property type="match status" value="1"/>
</dbReference>
<dbReference type="AlphaFoldDB" id="A0A9N8ZFN0"/>
<proteinExistence type="predicted"/>
<feature type="compositionally biased region" description="Pro residues" evidence="2">
    <location>
        <begin position="121"/>
        <end position="131"/>
    </location>
</feature>
<dbReference type="CDD" id="cd22272">
    <property type="entry name" value="DPBB_EXLX1-like"/>
    <property type="match status" value="1"/>
</dbReference>
<accession>A0A9N8ZFN0</accession>
<evidence type="ECO:0000259" key="4">
    <source>
        <dbReference type="Pfam" id="PF03330"/>
    </source>
</evidence>
<evidence type="ECO:0000256" key="2">
    <source>
        <dbReference type="SAM" id="MobiDB-lite"/>
    </source>
</evidence>
<dbReference type="Gene3D" id="2.40.40.10">
    <property type="entry name" value="RlpA-like domain"/>
    <property type="match status" value="1"/>
</dbReference>